<dbReference type="EMBL" id="JANJQO010001245">
    <property type="protein sequence ID" value="KAJ2971918.1"/>
    <property type="molecule type" value="Genomic_DNA"/>
</dbReference>
<evidence type="ECO:0000313" key="2">
    <source>
        <dbReference type="Proteomes" id="UP001143910"/>
    </source>
</evidence>
<gene>
    <name evidence="1" type="ORF">NQ176_g7457</name>
</gene>
<evidence type="ECO:0000313" key="1">
    <source>
        <dbReference type="EMBL" id="KAJ2971918.1"/>
    </source>
</evidence>
<sequence length="409" mass="44118">MPGPAQFRVLTLRNVAAHTPSPDRSTPKRTEEEAGLSPPADRTGIEPTTLRVSSSQPHIILGTPIPPTQQSLRRFLAIAPPPPIQRITQPIDLGFDPAATAFRSRVAGIDHANLASRYCRGGKDSQDDPAQAEARAIRAGIQRDHRSRRRAGETVSLAPSISQLGVVEDVGHPGKTGASQDQLPPAGLLGDDQPVGEGDSRLRRLPPVPAGARKVDSSGQFTTVVMLDEQMRAAGDAELRRLLKRIRQGVQDHSDVELLNARCYRQGRRIPWETGIIVVTPLNRNRWNLNMEASLAFQVDQRSTMRIFLSEHRWKDGTPTEEEATMMLNHGDDSAIPVPAVFMAAAGKRSELQGGGRDSGQVVSGTSGVAGSDDALRAAGGGYSRIGNHQGVPVRGNAIRNNPVNPDER</sequence>
<reference evidence="1" key="1">
    <citation type="submission" date="2022-08" db="EMBL/GenBank/DDBJ databases">
        <title>Genome Sequence of Lecanicillium fungicola.</title>
        <authorList>
            <person name="Buettner E."/>
        </authorList>
    </citation>
    <scope>NUCLEOTIDE SEQUENCE</scope>
    <source>
        <strain evidence="1">Babe33</strain>
    </source>
</reference>
<keyword evidence="2" id="KW-1185">Reference proteome</keyword>
<proteinExistence type="predicted"/>
<comment type="caution">
    <text evidence="1">The sequence shown here is derived from an EMBL/GenBank/DDBJ whole genome shotgun (WGS) entry which is preliminary data.</text>
</comment>
<name>A0ACC1MZE4_9HYPO</name>
<protein>
    <submittedName>
        <fullName evidence="1">Uncharacterized protein</fullName>
    </submittedName>
</protein>
<accession>A0ACC1MZE4</accession>
<dbReference type="Proteomes" id="UP001143910">
    <property type="component" value="Unassembled WGS sequence"/>
</dbReference>
<organism evidence="1 2">
    <name type="scientific">Zarea fungicola</name>
    <dbReference type="NCBI Taxonomy" id="93591"/>
    <lineage>
        <taxon>Eukaryota</taxon>
        <taxon>Fungi</taxon>
        <taxon>Dikarya</taxon>
        <taxon>Ascomycota</taxon>
        <taxon>Pezizomycotina</taxon>
        <taxon>Sordariomycetes</taxon>
        <taxon>Hypocreomycetidae</taxon>
        <taxon>Hypocreales</taxon>
        <taxon>Cordycipitaceae</taxon>
        <taxon>Zarea</taxon>
    </lineage>
</organism>